<feature type="region of interest" description="Disordered" evidence="1">
    <location>
        <begin position="548"/>
        <end position="652"/>
    </location>
</feature>
<accession>A0A164N1N3</accession>
<evidence type="ECO:0000256" key="1">
    <source>
        <dbReference type="SAM" id="MobiDB-lite"/>
    </source>
</evidence>
<feature type="region of interest" description="Disordered" evidence="1">
    <location>
        <begin position="470"/>
        <end position="497"/>
    </location>
</feature>
<reference evidence="2 3" key="1">
    <citation type="journal article" date="2016" name="Mol. Biol. Evol.">
        <title>Comparative Genomics of Early-Diverging Mushroom-Forming Fungi Provides Insights into the Origins of Lignocellulose Decay Capabilities.</title>
        <authorList>
            <person name="Nagy L.G."/>
            <person name="Riley R."/>
            <person name="Tritt A."/>
            <person name="Adam C."/>
            <person name="Daum C."/>
            <person name="Floudas D."/>
            <person name="Sun H."/>
            <person name="Yadav J.S."/>
            <person name="Pangilinan J."/>
            <person name="Larsson K.H."/>
            <person name="Matsuura K."/>
            <person name="Barry K."/>
            <person name="Labutti K."/>
            <person name="Kuo R."/>
            <person name="Ohm R.A."/>
            <person name="Bhattacharya S.S."/>
            <person name="Shirouzu T."/>
            <person name="Yoshinaga Y."/>
            <person name="Martin F.M."/>
            <person name="Grigoriev I.V."/>
            <person name="Hibbett D.S."/>
        </authorList>
    </citation>
    <scope>NUCLEOTIDE SEQUENCE [LARGE SCALE GENOMIC DNA]</scope>
    <source>
        <strain evidence="2 3">HHB9708</strain>
    </source>
</reference>
<dbReference type="InterPro" id="IPR052586">
    <property type="entry name" value="ASCC2"/>
</dbReference>
<dbReference type="PANTHER" id="PTHR21494:SF0">
    <property type="entry name" value="ACTIVATING SIGNAL COINTEGRATOR 1 COMPLEX SUBUNIT 2"/>
    <property type="match status" value="1"/>
</dbReference>
<dbReference type="EMBL" id="KV419453">
    <property type="protein sequence ID" value="KZS87265.1"/>
    <property type="molecule type" value="Genomic_DNA"/>
</dbReference>
<protein>
    <recommendedName>
        <fullName evidence="4">CUE domain-containing protein</fullName>
    </recommendedName>
</protein>
<gene>
    <name evidence="2" type="ORF">SISNIDRAFT_491225</name>
</gene>
<feature type="compositionally biased region" description="Basic and acidic residues" evidence="1">
    <location>
        <begin position="609"/>
        <end position="621"/>
    </location>
</feature>
<feature type="compositionally biased region" description="Basic and acidic residues" evidence="1">
    <location>
        <begin position="548"/>
        <end position="562"/>
    </location>
</feature>
<name>A0A164N1N3_9AGAM</name>
<dbReference type="GO" id="GO:0043130">
    <property type="term" value="F:ubiquitin binding"/>
    <property type="evidence" value="ECO:0007669"/>
    <property type="project" value="TreeGrafter"/>
</dbReference>
<feature type="region of interest" description="Disordered" evidence="1">
    <location>
        <begin position="368"/>
        <end position="388"/>
    </location>
</feature>
<dbReference type="AlphaFoldDB" id="A0A164N1N3"/>
<evidence type="ECO:0008006" key="4">
    <source>
        <dbReference type="Google" id="ProtNLM"/>
    </source>
</evidence>
<feature type="compositionally biased region" description="Gly residues" evidence="1">
    <location>
        <begin position="594"/>
        <end position="607"/>
    </location>
</feature>
<keyword evidence="3" id="KW-1185">Reference proteome</keyword>
<dbReference type="PANTHER" id="PTHR21494">
    <property type="entry name" value="ACTIVATING SIGNAL COINTEGRATOR 1 COMPLEX SUBUNIT 2 ASC-1 COMPLEX SUBUNIT P100"/>
    <property type="match status" value="1"/>
</dbReference>
<sequence>MTSLPANVVTHLRARSAAVLDDPSSTDPLDAKLLHSLQHLAEQKRLTLDIPTAISLGTLFPVASRALLANEAVIPLKQLISGLPSLTDILRGPSRTRDDLKLLRRYSAFLERYISALPPSIHQIFLYPESNFIESLRDTYDSLGAASKLLGGGKINVHDDDPETWKVDLVRIKLSLLGILHFLLDQSGDGELMNAIHHLAVIAEASVGGGGGGVDGPVVPFIDRPLLGDYEVLCGTSGLLERWKSTQLGGADPRVDFIRGCVGNVPGVHDRSMHALAWINQAFKGREASTGHALHNPSVPSVGKGKGKAQQNATLNPILEDEIMQVLAVLPDFSPEDIRRCLEHPRFSGNVPKLLETLLDSGVPPDIVADAPSEHSHNDLPAASGGESQWEFTKDRRNVFDDEIDASGIHYGKRDAEEAALDRQTKANILRRVEELALEDVLSEESDHGELTYGVEEDLEGVDLDLNKGRDIKVGGDGEESDASSAEEEVVRPPKPKDVESLLAVEYLKDPNLFARDAATRRSKERADLKRRTDWTDEQIEGWRIMLERNPKKDKILEKHEFAGNVPGPLNNHHPQASSSGGNSERGRGRGGRGRGGGRGNGGGGGEGSEDKDRTKQDRAWKDRHKSRGGNHDRKRGHDKKAAKMGLGAPPQ</sequence>
<evidence type="ECO:0000313" key="3">
    <source>
        <dbReference type="Proteomes" id="UP000076722"/>
    </source>
</evidence>
<proteinExistence type="predicted"/>
<dbReference type="OrthoDB" id="5577209at2759"/>
<feature type="compositionally biased region" description="Basic residues" evidence="1">
    <location>
        <begin position="622"/>
        <end position="643"/>
    </location>
</feature>
<dbReference type="Proteomes" id="UP000076722">
    <property type="component" value="Unassembled WGS sequence"/>
</dbReference>
<organism evidence="2 3">
    <name type="scientific">Sistotremastrum niveocremeum HHB9708</name>
    <dbReference type="NCBI Taxonomy" id="1314777"/>
    <lineage>
        <taxon>Eukaryota</taxon>
        <taxon>Fungi</taxon>
        <taxon>Dikarya</taxon>
        <taxon>Basidiomycota</taxon>
        <taxon>Agaricomycotina</taxon>
        <taxon>Agaricomycetes</taxon>
        <taxon>Sistotremastrales</taxon>
        <taxon>Sistotremastraceae</taxon>
        <taxon>Sertulicium</taxon>
        <taxon>Sertulicium niveocremeum</taxon>
    </lineage>
</organism>
<evidence type="ECO:0000313" key="2">
    <source>
        <dbReference type="EMBL" id="KZS87265.1"/>
    </source>
</evidence>
<dbReference type="STRING" id="1314777.A0A164N1N3"/>
<feature type="compositionally biased region" description="Acidic residues" evidence="1">
    <location>
        <begin position="477"/>
        <end position="488"/>
    </location>
</feature>